<name>A0AAV5K8W9_9ROSI</name>
<reference evidence="1 2" key="1">
    <citation type="journal article" date="2021" name="Commun. Biol.">
        <title>The genome of Shorea leprosula (Dipterocarpaceae) highlights the ecological relevance of drought in aseasonal tropical rainforests.</title>
        <authorList>
            <person name="Ng K.K.S."/>
            <person name="Kobayashi M.J."/>
            <person name="Fawcett J.A."/>
            <person name="Hatakeyama M."/>
            <person name="Paape T."/>
            <person name="Ng C.H."/>
            <person name="Ang C.C."/>
            <person name="Tnah L.H."/>
            <person name="Lee C.T."/>
            <person name="Nishiyama T."/>
            <person name="Sese J."/>
            <person name="O'Brien M.J."/>
            <person name="Copetti D."/>
            <person name="Mohd Noor M.I."/>
            <person name="Ong R.C."/>
            <person name="Putra M."/>
            <person name="Sireger I.Z."/>
            <person name="Indrioko S."/>
            <person name="Kosugi Y."/>
            <person name="Izuno A."/>
            <person name="Isagi Y."/>
            <person name="Lee S.L."/>
            <person name="Shimizu K.K."/>
        </authorList>
    </citation>
    <scope>NUCLEOTIDE SEQUENCE [LARGE SCALE GENOMIC DNA]</scope>
    <source>
        <strain evidence="1">214</strain>
    </source>
</reference>
<comment type="caution">
    <text evidence="1">The sequence shown here is derived from an EMBL/GenBank/DDBJ whole genome shotgun (WGS) entry which is preliminary data.</text>
</comment>
<gene>
    <name evidence="1" type="ORF">SLEP1_g30610</name>
</gene>
<organism evidence="1 2">
    <name type="scientific">Rubroshorea leprosula</name>
    <dbReference type="NCBI Taxonomy" id="152421"/>
    <lineage>
        <taxon>Eukaryota</taxon>
        <taxon>Viridiplantae</taxon>
        <taxon>Streptophyta</taxon>
        <taxon>Embryophyta</taxon>
        <taxon>Tracheophyta</taxon>
        <taxon>Spermatophyta</taxon>
        <taxon>Magnoliopsida</taxon>
        <taxon>eudicotyledons</taxon>
        <taxon>Gunneridae</taxon>
        <taxon>Pentapetalae</taxon>
        <taxon>rosids</taxon>
        <taxon>malvids</taxon>
        <taxon>Malvales</taxon>
        <taxon>Dipterocarpaceae</taxon>
        <taxon>Rubroshorea</taxon>
    </lineage>
</organism>
<dbReference type="AlphaFoldDB" id="A0AAV5K8W9"/>
<evidence type="ECO:0000313" key="2">
    <source>
        <dbReference type="Proteomes" id="UP001054252"/>
    </source>
</evidence>
<dbReference type="Proteomes" id="UP001054252">
    <property type="component" value="Unassembled WGS sequence"/>
</dbReference>
<evidence type="ECO:0000313" key="1">
    <source>
        <dbReference type="EMBL" id="GKV20489.1"/>
    </source>
</evidence>
<keyword evidence="2" id="KW-1185">Reference proteome</keyword>
<sequence length="290" mass="31256">MQKRRWEENGLLGAKVQRKRSYVEVVKAKTNIGSKEPVHRVGRFRSKKGDFWEENWKREMKEIKTRDSIEKLKTWRGGEGISNLPLLLPYFTFLSPELAFSPNQSAATCPAITGNHTSLLPSPAPDPAAALPIPTPCVPTPLCTLGLCPCPDRPLATPALHAAPAPLLPTPAPSLALHFPLCTPSLCAPDPALCAFARAQPVPLLPALRPDRLHSAPRSPAIIPPANQQSCPCNPPAAAPNPPLPPAPLYCCTEPVPPALYAPIPCPCLLHTTAIQKKTTMPDKIGIIDD</sequence>
<accession>A0AAV5K8W9</accession>
<protein>
    <submittedName>
        <fullName evidence="1">Uncharacterized protein</fullName>
    </submittedName>
</protein>
<dbReference type="EMBL" id="BPVZ01000055">
    <property type="protein sequence ID" value="GKV20489.1"/>
    <property type="molecule type" value="Genomic_DNA"/>
</dbReference>
<proteinExistence type="predicted"/>